<dbReference type="InterPro" id="IPR044925">
    <property type="entry name" value="His-Me_finger_sf"/>
</dbReference>
<reference evidence="2" key="1">
    <citation type="submission" date="2022-03" db="EMBL/GenBank/DDBJ databases">
        <title>Fererhizobium litorale gen. nov., sp. nov., isolated from sandy sediments of the Sea of Japan seashore.</title>
        <authorList>
            <person name="Romanenko L."/>
            <person name="Kurilenko V."/>
            <person name="Otstavnykh N."/>
            <person name="Svetashev V."/>
            <person name="Tekutyeva L."/>
            <person name="Isaeva M."/>
            <person name="Mikhailov V."/>
        </authorList>
    </citation>
    <scope>NUCLEOTIDE SEQUENCE</scope>
    <source>
        <strain evidence="2">KMM 9576</strain>
    </source>
</reference>
<dbReference type="GO" id="GO:0004519">
    <property type="term" value="F:endonuclease activity"/>
    <property type="evidence" value="ECO:0007669"/>
    <property type="project" value="UniProtKB-KW"/>
</dbReference>
<dbReference type="RefSeq" id="WP_311788849.1">
    <property type="nucleotide sequence ID" value="NZ_JALDYY010000020.1"/>
</dbReference>
<proteinExistence type="predicted"/>
<evidence type="ECO:0000259" key="1">
    <source>
        <dbReference type="Pfam" id="PF13392"/>
    </source>
</evidence>
<dbReference type="InterPro" id="IPR003615">
    <property type="entry name" value="HNH_nuc"/>
</dbReference>
<dbReference type="AlphaFoldDB" id="A0AAE3U4I8"/>
<dbReference type="SUPFAM" id="SSF54060">
    <property type="entry name" value="His-Me finger endonucleases"/>
    <property type="match status" value="1"/>
</dbReference>
<keyword evidence="2" id="KW-0540">Nuclease</keyword>
<accession>A0AAE3U4I8</accession>
<protein>
    <submittedName>
        <fullName evidence="2">HNH endonuclease</fullName>
    </submittedName>
</protein>
<dbReference type="Pfam" id="PF13392">
    <property type="entry name" value="HNH_3"/>
    <property type="match status" value="1"/>
</dbReference>
<evidence type="ECO:0000313" key="2">
    <source>
        <dbReference type="EMBL" id="MDI7924942.1"/>
    </source>
</evidence>
<dbReference type="EMBL" id="JALDYZ010000020">
    <property type="protein sequence ID" value="MDI7924942.1"/>
    <property type="molecule type" value="Genomic_DNA"/>
</dbReference>
<keyword evidence="2" id="KW-0255">Endonuclease</keyword>
<comment type="caution">
    <text evidence="2">The sequence shown here is derived from an EMBL/GenBank/DDBJ whole genome shotgun (WGS) entry which is preliminary data.</text>
</comment>
<gene>
    <name evidence="2" type="ORF">MRS75_23070</name>
</gene>
<keyword evidence="2" id="KW-0378">Hydrolase</keyword>
<dbReference type="Gene3D" id="3.90.75.20">
    <property type="match status" value="1"/>
</dbReference>
<name>A0AAE3U4I8_9HYPH</name>
<feature type="domain" description="HNH nuclease" evidence="1">
    <location>
        <begin position="65"/>
        <end position="108"/>
    </location>
</feature>
<dbReference type="Proteomes" id="UP001161580">
    <property type="component" value="Unassembled WGS sequence"/>
</dbReference>
<sequence>MHSRFTPIVSADSIFKPIPGHAPYEASQYGVIRNGLSGHILRQKLNSSRYFQVGLKVGGIQVWRTAHRLTGLAWHGAPPEAAMHCGHIDADRYNNHYTNLAWMTPAENWSCKIRIARLAVARQRAAKLREQMRSAKPKIPTGRHRKIDYGKVIALFKHGHSIRAISEQLSHSYTAVKRAITVSGLMTGSAQLELAESLASASAAA</sequence>
<organism evidence="2 3">
    <name type="scientific">Ferirhizobium litorale</name>
    <dbReference type="NCBI Taxonomy" id="2927786"/>
    <lineage>
        <taxon>Bacteria</taxon>
        <taxon>Pseudomonadati</taxon>
        <taxon>Pseudomonadota</taxon>
        <taxon>Alphaproteobacteria</taxon>
        <taxon>Hyphomicrobiales</taxon>
        <taxon>Rhizobiaceae</taxon>
        <taxon>Ferirhizobium</taxon>
    </lineage>
</organism>
<keyword evidence="3" id="KW-1185">Reference proteome</keyword>
<evidence type="ECO:0000313" key="3">
    <source>
        <dbReference type="Proteomes" id="UP001161580"/>
    </source>
</evidence>